<evidence type="ECO:0000313" key="1">
    <source>
        <dbReference type="EMBL" id="BEG97889.1"/>
    </source>
</evidence>
<dbReference type="InterPro" id="IPR014710">
    <property type="entry name" value="RmlC-like_jellyroll"/>
</dbReference>
<organism evidence="1 2">
    <name type="scientific">Bacteroides sedimenti</name>
    <dbReference type="NCBI Taxonomy" id="2136147"/>
    <lineage>
        <taxon>Bacteria</taxon>
        <taxon>Pseudomonadati</taxon>
        <taxon>Bacteroidota</taxon>
        <taxon>Bacteroidia</taxon>
        <taxon>Bacteroidales</taxon>
        <taxon>Bacteroidaceae</taxon>
        <taxon>Bacteroides</taxon>
    </lineage>
</organism>
<sequence>MNKVVNTIEGGIYKDVRGQIRYVNDFDFKGVKRFYVIEHPDTSVVRAWQGHQFERKWFYVTKGSFCVAWVKIDDWENPSKDLKPEYVVLKDTESKIVCVPTGYANGLKALEPGSKIIVYSDMDVEESIKEKIRYDKDMWMDWERVIP</sequence>
<evidence type="ECO:0000313" key="2">
    <source>
        <dbReference type="Proteomes" id="UP001496674"/>
    </source>
</evidence>
<evidence type="ECO:0008006" key="3">
    <source>
        <dbReference type="Google" id="ProtNLM"/>
    </source>
</evidence>
<gene>
    <name evidence="1" type="ORF">BSYN_01540</name>
</gene>
<protein>
    <recommendedName>
        <fullName evidence="3">dTDP-4-dehydrorhamnose 3,5-epimerase</fullName>
    </recommendedName>
</protein>
<dbReference type="Proteomes" id="UP001496674">
    <property type="component" value="Chromosome"/>
</dbReference>
<dbReference type="Gene3D" id="2.60.120.10">
    <property type="entry name" value="Jelly Rolls"/>
    <property type="match status" value="1"/>
</dbReference>
<name>A0ABN6Z0D2_9BACE</name>
<proteinExistence type="predicted"/>
<accession>A0ABN6Z0D2</accession>
<dbReference type="RefSeq" id="WP_353332347.1">
    <property type="nucleotide sequence ID" value="NZ_AP028055.1"/>
</dbReference>
<dbReference type="InterPro" id="IPR011051">
    <property type="entry name" value="RmlC_Cupin_sf"/>
</dbReference>
<keyword evidence="2" id="KW-1185">Reference proteome</keyword>
<dbReference type="SUPFAM" id="SSF51182">
    <property type="entry name" value="RmlC-like cupins"/>
    <property type="match status" value="1"/>
</dbReference>
<reference evidence="1 2" key="1">
    <citation type="submission" date="2023-04" db="EMBL/GenBank/DDBJ databases">
        <title>Draft genome sequence of acteroides sedimenti strain YN3PY1.</title>
        <authorList>
            <person name="Yoshida N."/>
        </authorList>
    </citation>
    <scope>NUCLEOTIDE SEQUENCE [LARGE SCALE GENOMIC DNA]</scope>
    <source>
        <strain evidence="1 2">YN3PY1</strain>
    </source>
</reference>
<dbReference type="EMBL" id="AP028055">
    <property type="protein sequence ID" value="BEG97889.1"/>
    <property type="molecule type" value="Genomic_DNA"/>
</dbReference>